<dbReference type="Proteomes" id="UP000276133">
    <property type="component" value="Unassembled WGS sequence"/>
</dbReference>
<gene>
    <name evidence="2" type="ORF">BpHYR1_025552</name>
</gene>
<evidence type="ECO:0000256" key="1">
    <source>
        <dbReference type="SAM" id="SignalP"/>
    </source>
</evidence>
<keyword evidence="1" id="KW-0732">Signal</keyword>
<accession>A0A3M7QZM2</accession>
<evidence type="ECO:0000313" key="2">
    <source>
        <dbReference type="EMBL" id="RNA16810.1"/>
    </source>
</evidence>
<dbReference type="OrthoDB" id="10387668at2759"/>
<evidence type="ECO:0000313" key="3">
    <source>
        <dbReference type="Proteomes" id="UP000276133"/>
    </source>
</evidence>
<keyword evidence="3" id="KW-1185">Reference proteome</keyword>
<organism evidence="2 3">
    <name type="scientific">Brachionus plicatilis</name>
    <name type="common">Marine rotifer</name>
    <name type="synonym">Brachionus muelleri</name>
    <dbReference type="NCBI Taxonomy" id="10195"/>
    <lineage>
        <taxon>Eukaryota</taxon>
        <taxon>Metazoa</taxon>
        <taxon>Spiralia</taxon>
        <taxon>Gnathifera</taxon>
        <taxon>Rotifera</taxon>
        <taxon>Eurotatoria</taxon>
        <taxon>Monogononta</taxon>
        <taxon>Pseudotrocha</taxon>
        <taxon>Ploima</taxon>
        <taxon>Brachionidae</taxon>
        <taxon>Brachionus</taxon>
    </lineage>
</organism>
<protein>
    <submittedName>
        <fullName evidence="2">Uncharacterized protein</fullName>
    </submittedName>
</protein>
<sequence length="130" mass="15366">MKNIIGILMVIGFWFLAKQASARTTEKASIEFDPSFNQELIEMDPNDEFLDPNSLYKCQKTNNFLRCLEHFLRKKYQAHSYTSNLIDEWAVGNEVNLEKRNPNKDELLWFIKNAIAKNQKYRPSIKTTRF</sequence>
<feature type="signal peptide" evidence="1">
    <location>
        <begin position="1"/>
        <end position="22"/>
    </location>
</feature>
<proteinExistence type="predicted"/>
<dbReference type="EMBL" id="REGN01004618">
    <property type="protein sequence ID" value="RNA16810.1"/>
    <property type="molecule type" value="Genomic_DNA"/>
</dbReference>
<comment type="caution">
    <text evidence="2">The sequence shown here is derived from an EMBL/GenBank/DDBJ whole genome shotgun (WGS) entry which is preliminary data.</text>
</comment>
<name>A0A3M7QZM2_BRAPC</name>
<dbReference type="AlphaFoldDB" id="A0A3M7QZM2"/>
<feature type="chain" id="PRO_5018045804" evidence="1">
    <location>
        <begin position="23"/>
        <end position="130"/>
    </location>
</feature>
<reference evidence="2 3" key="1">
    <citation type="journal article" date="2018" name="Sci. Rep.">
        <title>Genomic signatures of local adaptation to the degree of environmental predictability in rotifers.</title>
        <authorList>
            <person name="Franch-Gras L."/>
            <person name="Hahn C."/>
            <person name="Garcia-Roger E.M."/>
            <person name="Carmona M.J."/>
            <person name="Serra M."/>
            <person name="Gomez A."/>
        </authorList>
    </citation>
    <scope>NUCLEOTIDE SEQUENCE [LARGE SCALE GENOMIC DNA]</scope>
    <source>
        <strain evidence="2">HYR1</strain>
    </source>
</reference>